<proteinExistence type="predicted"/>
<evidence type="ECO:0000313" key="3">
    <source>
        <dbReference type="Proteomes" id="UP001344251"/>
    </source>
</evidence>
<organism evidence="2 3">
    <name type="scientific">Streptomyces decoyicus</name>
    <dbReference type="NCBI Taxonomy" id="249567"/>
    <lineage>
        <taxon>Bacteria</taxon>
        <taxon>Bacillati</taxon>
        <taxon>Actinomycetota</taxon>
        <taxon>Actinomycetes</taxon>
        <taxon>Kitasatosporales</taxon>
        <taxon>Streptomycetaceae</taxon>
        <taxon>Streptomyces</taxon>
    </lineage>
</organism>
<reference evidence="2 3" key="1">
    <citation type="submission" date="2022-10" db="EMBL/GenBank/DDBJ databases">
        <title>The complete genomes of actinobacterial strains from the NBC collection.</title>
        <authorList>
            <person name="Joergensen T.S."/>
            <person name="Alvarez Arevalo M."/>
            <person name="Sterndorff E.B."/>
            <person name="Faurdal D."/>
            <person name="Vuksanovic O."/>
            <person name="Mourched A.-S."/>
            <person name="Charusanti P."/>
            <person name="Shaw S."/>
            <person name="Blin K."/>
            <person name="Weber T."/>
        </authorList>
    </citation>
    <scope>NUCLEOTIDE SEQUENCE [LARGE SCALE GENOMIC DNA]</scope>
    <source>
        <strain evidence="2 3">NBC 01774</strain>
    </source>
</reference>
<name>A0ABZ1FHM0_9ACTN</name>
<feature type="signal peptide" evidence="1">
    <location>
        <begin position="1"/>
        <end position="27"/>
    </location>
</feature>
<dbReference type="Proteomes" id="UP001344251">
    <property type="component" value="Chromosome"/>
</dbReference>
<protein>
    <submittedName>
        <fullName evidence="2">Uncharacterized protein</fullName>
    </submittedName>
</protein>
<gene>
    <name evidence="2" type="ORF">OG863_16620</name>
</gene>
<dbReference type="RefSeq" id="WP_326618950.1">
    <property type="nucleotide sequence ID" value="NZ_CP109106.1"/>
</dbReference>
<dbReference type="EMBL" id="CP109106">
    <property type="protein sequence ID" value="WSB69445.1"/>
    <property type="molecule type" value="Genomic_DNA"/>
</dbReference>
<sequence length="152" mass="16402">MWNQTGKALLIGATAALAVTTAAPAQAATQAAAAKVSKHQEVRCVTQSGRTCAYSVSFFYWNKKGSDRRGLNYVQTARSPYKAGKARWLYKQPGGKTHVGKNWRKAHAIQHGNAAEVDWGKAGATAGPKLRKGTLVCVQWAHLAKKACHTLK</sequence>
<evidence type="ECO:0000256" key="1">
    <source>
        <dbReference type="SAM" id="SignalP"/>
    </source>
</evidence>
<keyword evidence="1" id="KW-0732">Signal</keyword>
<keyword evidence="3" id="KW-1185">Reference proteome</keyword>
<accession>A0ABZ1FHM0</accession>
<feature type="chain" id="PRO_5047550132" evidence="1">
    <location>
        <begin position="28"/>
        <end position="152"/>
    </location>
</feature>
<evidence type="ECO:0000313" key="2">
    <source>
        <dbReference type="EMBL" id="WSB69445.1"/>
    </source>
</evidence>